<evidence type="ECO:0000313" key="1">
    <source>
        <dbReference type="EMBL" id="CAB4147437.1"/>
    </source>
</evidence>
<proteinExistence type="predicted"/>
<sequence>MRIKITHYLPDQVEKSILQTAALYKPLLAAHPRATAHTATVKDLRDQALAAEAHLAALGIPKKDRAGAARVFVSGQPVPNAYKYSRTASDVRLERGASDWFLVHVAAVTIYQSGGVERTVLTPRQCDLAVQHLRNGFSVSTEGVK</sequence>
<evidence type="ECO:0000313" key="2">
    <source>
        <dbReference type="EMBL" id="CAB4178521.1"/>
    </source>
</evidence>
<dbReference type="EMBL" id="LR796968">
    <property type="protein sequence ID" value="CAB4178521.1"/>
    <property type="molecule type" value="Genomic_DNA"/>
</dbReference>
<reference evidence="2" key="1">
    <citation type="submission" date="2020-05" db="EMBL/GenBank/DDBJ databases">
        <authorList>
            <person name="Chiriac C."/>
            <person name="Salcher M."/>
            <person name="Ghai R."/>
            <person name="Kavagutti S V."/>
        </authorList>
    </citation>
    <scope>NUCLEOTIDE SEQUENCE</scope>
</reference>
<protein>
    <submittedName>
        <fullName evidence="2">Uncharacterized protein</fullName>
    </submittedName>
</protein>
<dbReference type="EMBL" id="LR796490">
    <property type="protein sequence ID" value="CAB4147437.1"/>
    <property type="molecule type" value="Genomic_DNA"/>
</dbReference>
<dbReference type="EMBL" id="LR797483">
    <property type="protein sequence ID" value="CAB4219592.1"/>
    <property type="molecule type" value="Genomic_DNA"/>
</dbReference>
<organism evidence="2">
    <name type="scientific">uncultured Caudovirales phage</name>
    <dbReference type="NCBI Taxonomy" id="2100421"/>
    <lineage>
        <taxon>Viruses</taxon>
        <taxon>Duplodnaviria</taxon>
        <taxon>Heunggongvirae</taxon>
        <taxon>Uroviricota</taxon>
        <taxon>Caudoviricetes</taxon>
        <taxon>Peduoviridae</taxon>
        <taxon>Maltschvirus</taxon>
        <taxon>Maltschvirus maltsch</taxon>
    </lineage>
</organism>
<evidence type="ECO:0000313" key="4">
    <source>
        <dbReference type="EMBL" id="CAB4219592.1"/>
    </source>
</evidence>
<dbReference type="EMBL" id="LR797116">
    <property type="protein sequence ID" value="CAB4187914.1"/>
    <property type="molecule type" value="Genomic_DNA"/>
</dbReference>
<accession>A0A6J5QAF5</accession>
<evidence type="ECO:0000313" key="3">
    <source>
        <dbReference type="EMBL" id="CAB4187914.1"/>
    </source>
</evidence>
<gene>
    <name evidence="2" type="ORF">UFOVP1017_28</name>
    <name evidence="3" type="ORF">UFOVP1168_28</name>
    <name evidence="4" type="ORF">UFOVP1617_25</name>
    <name evidence="1" type="ORF">UFOVP511_28</name>
</gene>
<name>A0A6J5QAF5_9CAUD</name>